<feature type="chain" id="PRO_5003935988" description="DUF5666 domain-containing protein" evidence="1">
    <location>
        <begin position="27"/>
        <end position="199"/>
    </location>
</feature>
<dbReference type="InParanoid" id="K9TEY8"/>
<dbReference type="EMBL" id="CP003607">
    <property type="protein sequence ID" value="AFY80696.1"/>
    <property type="molecule type" value="Genomic_DNA"/>
</dbReference>
<protein>
    <recommendedName>
        <fullName evidence="4">DUF5666 domain-containing protein</fullName>
    </recommendedName>
</protein>
<evidence type="ECO:0000256" key="1">
    <source>
        <dbReference type="SAM" id="SignalP"/>
    </source>
</evidence>
<gene>
    <name evidence="2" type="ORF">Oscil6304_0967</name>
</gene>
<proteinExistence type="predicted"/>
<dbReference type="Proteomes" id="UP000010367">
    <property type="component" value="Chromosome"/>
</dbReference>
<reference evidence="2 3" key="1">
    <citation type="submission" date="2012-06" db="EMBL/GenBank/DDBJ databases">
        <title>Finished chromosome of genome of Oscillatoria acuminata PCC 6304.</title>
        <authorList>
            <consortium name="US DOE Joint Genome Institute"/>
            <person name="Gugger M."/>
            <person name="Coursin T."/>
            <person name="Rippka R."/>
            <person name="Tandeau De Marsac N."/>
            <person name="Huntemann M."/>
            <person name="Wei C.-L."/>
            <person name="Han J."/>
            <person name="Detter J.C."/>
            <person name="Han C."/>
            <person name="Tapia R."/>
            <person name="Davenport K."/>
            <person name="Daligault H."/>
            <person name="Erkkila T."/>
            <person name="Gu W."/>
            <person name="Munk A.C.C."/>
            <person name="Teshima H."/>
            <person name="Xu Y."/>
            <person name="Chain P."/>
            <person name="Chen A."/>
            <person name="Krypides N."/>
            <person name="Mavromatis K."/>
            <person name="Markowitz V."/>
            <person name="Szeto E."/>
            <person name="Ivanova N."/>
            <person name="Mikhailova N."/>
            <person name="Ovchinnikova G."/>
            <person name="Pagani I."/>
            <person name="Pati A."/>
            <person name="Goodwin L."/>
            <person name="Peters L."/>
            <person name="Pitluck S."/>
            <person name="Woyke T."/>
            <person name="Kerfeld C."/>
        </authorList>
    </citation>
    <scope>NUCLEOTIDE SEQUENCE [LARGE SCALE GENOMIC DNA]</scope>
    <source>
        <strain evidence="2 3">PCC 6304</strain>
    </source>
</reference>
<sequence>MKNMKVLTGTMLTLLLSGVSVSPALSRPVAPVGENQFISQTNPSMVRGTIQSIRNNQVSIRLPNGETQVVEISEDDRNRLGLLPGMEIEVVLDDTGMMGTQVTVLNPEDRVTTTTTSTTTTTAPTTTTTTARTIRVAGDVVSCEGTSLQVRLPDGGIRTYMVGPDVCTQAVMSPGRRIEFDIDDRNMVSNIQQPVRALW</sequence>
<evidence type="ECO:0008006" key="4">
    <source>
        <dbReference type="Google" id="ProtNLM"/>
    </source>
</evidence>
<organism evidence="2 3">
    <name type="scientific">Oscillatoria acuminata PCC 6304</name>
    <dbReference type="NCBI Taxonomy" id="56110"/>
    <lineage>
        <taxon>Bacteria</taxon>
        <taxon>Bacillati</taxon>
        <taxon>Cyanobacteriota</taxon>
        <taxon>Cyanophyceae</taxon>
        <taxon>Oscillatoriophycideae</taxon>
        <taxon>Oscillatoriales</taxon>
        <taxon>Oscillatoriaceae</taxon>
        <taxon>Oscillatoria</taxon>
    </lineage>
</organism>
<evidence type="ECO:0000313" key="3">
    <source>
        <dbReference type="Proteomes" id="UP000010367"/>
    </source>
</evidence>
<dbReference type="HOGENOM" id="CLU_1371018_0_0_3"/>
<evidence type="ECO:0000313" key="2">
    <source>
        <dbReference type="EMBL" id="AFY80696.1"/>
    </source>
</evidence>
<name>K9TEY8_9CYAN</name>
<feature type="signal peptide" evidence="1">
    <location>
        <begin position="1"/>
        <end position="26"/>
    </location>
</feature>
<dbReference type="RefSeq" id="WP_015147346.1">
    <property type="nucleotide sequence ID" value="NC_019693.1"/>
</dbReference>
<keyword evidence="1" id="KW-0732">Signal</keyword>
<keyword evidence="3" id="KW-1185">Reference proteome</keyword>
<dbReference type="KEGG" id="oac:Oscil6304_0967"/>
<accession>K9TEY8</accession>
<dbReference type="AlphaFoldDB" id="K9TEY8"/>